<accession>A0ABR4EF43</accession>
<protein>
    <recommendedName>
        <fullName evidence="11">Trichodiene oxygenase</fullName>
    </recommendedName>
</protein>
<dbReference type="InterPro" id="IPR017972">
    <property type="entry name" value="Cyt_P450_CS"/>
</dbReference>
<evidence type="ECO:0000313" key="10">
    <source>
        <dbReference type="Proteomes" id="UP001600888"/>
    </source>
</evidence>
<dbReference type="Gene3D" id="1.10.630.10">
    <property type="entry name" value="Cytochrome P450"/>
    <property type="match status" value="1"/>
</dbReference>
<keyword evidence="8" id="KW-1133">Transmembrane helix</keyword>
<feature type="transmembrane region" description="Helical" evidence="8">
    <location>
        <begin position="12"/>
        <end position="33"/>
    </location>
</feature>
<keyword evidence="3 7" id="KW-0349">Heme</keyword>
<comment type="caution">
    <text evidence="9">The sequence shown here is derived from an EMBL/GenBank/DDBJ whole genome shotgun (WGS) entry which is preliminary data.</text>
</comment>
<evidence type="ECO:0000256" key="8">
    <source>
        <dbReference type="SAM" id="Phobius"/>
    </source>
</evidence>
<evidence type="ECO:0008006" key="11">
    <source>
        <dbReference type="Google" id="ProtNLM"/>
    </source>
</evidence>
<evidence type="ECO:0000256" key="6">
    <source>
        <dbReference type="ARBA" id="ARBA00023033"/>
    </source>
</evidence>
<dbReference type="PANTHER" id="PTHR24305">
    <property type="entry name" value="CYTOCHROME P450"/>
    <property type="match status" value="1"/>
</dbReference>
<dbReference type="PRINTS" id="PR00385">
    <property type="entry name" value="P450"/>
</dbReference>
<name>A0ABR4EF43_9PEZI</name>
<dbReference type="PANTHER" id="PTHR24305:SF147">
    <property type="entry name" value="P450, PUTATIVE (EUROFUNG)-RELATED"/>
    <property type="match status" value="1"/>
</dbReference>
<comment type="similarity">
    <text evidence="2 7">Belongs to the cytochrome P450 family.</text>
</comment>
<keyword evidence="8" id="KW-0812">Transmembrane</keyword>
<dbReference type="InterPro" id="IPR002403">
    <property type="entry name" value="Cyt_P450_E_grp-IV"/>
</dbReference>
<organism evidence="9 10">
    <name type="scientific">Diaporthe vaccinii</name>
    <dbReference type="NCBI Taxonomy" id="105482"/>
    <lineage>
        <taxon>Eukaryota</taxon>
        <taxon>Fungi</taxon>
        <taxon>Dikarya</taxon>
        <taxon>Ascomycota</taxon>
        <taxon>Pezizomycotina</taxon>
        <taxon>Sordariomycetes</taxon>
        <taxon>Sordariomycetidae</taxon>
        <taxon>Diaporthales</taxon>
        <taxon>Diaporthaceae</taxon>
        <taxon>Diaporthe</taxon>
        <taxon>Diaporthe eres species complex</taxon>
    </lineage>
</organism>
<keyword evidence="5 7" id="KW-0408">Iron</keyword>
<gene>
    <name evidence="9" type="ORF">FJTKL_12089</name>
</gene>
<dbReference type="InterPro" id="IPR001128">
    <property type="entry name" value="Cyt_P450"/>
</dbReference>
<dbReference type="SUPFAM" id="SSF48264">
    <property type="entry name" value="Cytochrome P450"/>
    <property type="match status" value="1"/>
</dbReference>
<keyword evidence="6 7" id="KW-0503">Monooxygenase</keyword>
<dbReference type="PROSITE" id="PS00086">
    <property type="entry name" value="CYTOCHROME_P450"/>
    <property type="match status" value="1"/>
</dbReference>
<dbReference type="InterPro" id="IPR036396">
    <property type="entry name" value="Cyt_P450_sf"/>
</dbReference>
<sequence>MFNTSILHCDLNGFSCILSGNSLLGIIVIWALFKLSTFLYNISPFHPLSQFPGPKLAHMTFCYEAWYDLVNTGRYTSKIEQMHKQYGPLIRINPSELHCNDPRFIDEIYATGRRRRNKSIRACQSLVAPIDRTGFGTVDHDLHRARRSPMGRHFSRQHVLRFEPEVKKQLQYLCDKLLSYRGQNAFDITMAYSCFTTDIISAFSFGEPLGLLTQEGWEPNWRQPTYSFLRTTLVFRYMPLLKKLVGAGKFFARRGYMGRDVRTLIEALYVRVPEMVSKALAGTPTGCATPFRDIAESPGLSESDKELDRLSAEAMAFLMAGTETTAWSLSLITFHLLSQPGILSRLIMELKAAVPEEQELSWVELEKIPYLRGVILEGLRLSYGVSGRTSRIAKDEDLIYRGSSTDTEKYEYIIPRGFAVGMSSAIMHHNEEIFPDSEAFLPERWMEQDENRHTNSERYLLSFSRGSRQCLGMSLAYCELYLGVAFLTLKVFSKLILFETTEDDVRYDHDLLVPMTRKGSRGVRVVVA</sequence>
<keyword evidence="8" id="KW-0472">Membrane</keyword>
<dbReference type="CDD" id="cd11062">
    <property type="entry name" value="CYP58-like"/>
    <property type="match status" value="1"/>
</dbReference>
<evidence type="ECO:0000256" key="3">
    <source>
        <dbReference type="ARBA" id="ARBA00022617"/>
    </source>
</evidence>
<reference evidence="9 10" key="1">
    <citation type="submission" date="2024-03" db="EMBL/GenBank/DDBJ databases">
        <title>A high-quality draft genome sequence of Diaporthe vaccinii, a causative agent of upright dieback and viscid rot disease in cranberry plants.</title>
        <authorList>
            <person name="Sarrasin M."/>
            <person name="Lang B.F."/>
            <person name="Burger G."/>
        </authorList>
    </citation>
    <scope>NUCLEOTIDE SEQUENCE [LARGE SCALE GENOMIC DNA]</scope>
    <source>
        <strain evidence="9 10">IS7</strain>
    </source>
</reference>
<dbReference type="PRINTS" id="PR00465">
    <property type="entry name" value="EP450IV"/>
</dbReference>
<dbReference type="Proteomes" id="UP001600888">
    <property type="component" value="Unassembled WGS sequence"/>
</dbReference>
<dbReference type="Pfam" id="PF00067">
    <property type="entry name" value="p450"/>
    <property type="match status" value="1"/>
</dbReference>
<proteinExistence type="inferred from homology"/>
<evidence type="ECO:0000313" key="9">
    <source>
        <dbReference type="EMBL" id="KAL2281069.1"/>
    </source>
</evidence>
<keyword evidence="10" id="KW-1185">Reference proteome</keyword>
<evidence type="ECO:0000256" key="1">
    <source>
        <dbReference type="ARBA" id="ARBA00001971"/>
    </source>
</evidence>
<evidence type="ECO:0000256" key="7">
    <source>
        <dbReference type="RuleBase" id="RU000461"/>
    </source>
</evidence>
<evidence type="ECO:0000256" key="2">
    <source>
        <dbReference type="ARBA" id="ARBA00010617"/>
    </source>
</evidence>
<dbReference type="InterPro" id="IPR050121">
    <property type="entry name" value="Cytochrome_P450_monoxygenase"/>
</dbReference>
<dbReference type="EMBL" id="JBAWTH010000060">
    <property type="protein sequence ID" value="KAL2281069.1"/>
    <property type="molecule type" value="Genomic_DNA"/>
</dbReference>
<comment type="cofactor">
    <cofactor evidence="1">
        <name>heme</name>
        <dbReference type="ChEBI" id="CHEBI:30413"/>
    </cofactor>
</comment>
<evidence type="ECO:0000256" key="4">
    <source>
        <dbReference type="ARBA" id="ARBA00022723"/>
    </source>
</evidence>
<keyword evidence="4 7" id="KW-0479">Metal-binding</keyword>
<keyword evidence="7" id="KW-0560">Oxidoreductase</keyword>
<evidence type="ECO:0000256" key="5">
    <source>
        <dbReference type="ARBA" id="ARBA00023004"/>
    </source>
</evidence>